<keyword evidence="6 9" id="KW-0539">Nucleus</keyword>
<feature type="compositionally biased region" description="Low complexity" evidence="10">
    <location>
        <begin position="92"/>
        <end position="102"/>
    </location>
</feature>
<evidence type="ECO:0000259" key="11">
    <source>
        <dbReference type="PROSITE" id="PS50039"/>
    </source>
</evidence>
<evidence type="ECO:0000256" key="7">
    <source>
        <dbReference type="ARBA" id="ARBA00034868"/>
    </source>
</evidence>
<dbReference type="InterPro" id="IPR030456">
    <property type="entry name" value="TF_fork_head_CS_2"/>
</dbReference>
<accession>A0AAW1AQA2</accession>
<dbReference type="PANTHER" id="PTHR11829">
    <property type="entry name" value="FORKHEAD BOX PROTEIN"/>
    <property type="match status" value="1"/>
</dbReference>
<dbReference type="FunFam" id="1.10.10.10:FF:000135">
    <property type="entry name" value="forkhead box protein G1"/>
    <property type="match status" value="1"/>
</dbReference>
<evidence type="ECO:0000256" key="8">
    <source>
        <dbReference type="ARBA" id="ARBA00034872"/>
    </source>
</evidence>
<dbReference type="InterPro" id="IPR001766">
    <property type="entry name" value="Fork_head_dom"/>
</dbReference>
<evidence type="ECO:0000313" key="13">
    <source>
        <dbReference type="Proteomes" id="UP001474421"/>
    </source>
</evidence>
<evidence type="ECO:0000256" key="1">
    <source>
        <dbReference type="ARBA" id="ARBA00004123"/>
    </source>
</evidence>
<protein>
    <recommendedName>
        <fullName evidence="7">Forkhead box protein G1</fullName>
    </recommendedName>
    <alternativeName>
        <fullName evidence="8">Forkhead box protein L2</fullName>
    </alternativeName>
</protein>
<evidence type="ECO:0000256" key="2">
    <source>
        <dbReference type="ARBA" id="ARBA00022499"/>
    </source>
</evidence>
<evidence type="ECO:0000256" key="10">
    <source>
        <dbReference type="SAM" id="MobiDB-lite"/>
    </source>
</evidence>
<gene>
    <name evidence="12" type="ORF">NXF25_017595</name>
</gene>
<reference evidence="12 13" key="1">
    <citation type="journal article" date="2024" name="Proc. Natl. Acad. Sci. U.S.A.">
        <title>The genetic regulatory architecture and epigenomic basis for age-related changes in rattlesnake venom.</title>
        <authorList>
            <person name="Hogan M.P."/>
            <person name="Holding M.L."/>
            <person name="Nystrom G.S."/>
            <person name="Colston T.J."/>
            <person name="Bartlett D.A."/>
            <person name="Mason A.J."/>
            <person name="Ellsworth S.A."/>
            <person name="Rautsaw R.M."/>
            <person name="Lawrence K.C."/>
            <person name="Strickland J.L."/>
            <person name="He B."/>
            <person name="Fraser P."/>
            <person name="Margres M.J."/>
            <person name="Gilbert D.M."/>
            <person name="Gibbs H.L."/>
            <person name="Parkinson C.L."/>
            <person name="Rokyta D.R."/>
        </authorList>
    </citation>
    <scope>NUCLEOTIDE SEQUENCE [LARGE SCALE GENOMIC DNA]</scope>
    <source>
        <strain evidence="12">DRR0105</strain>
    </source>
</reference>
<feature type="domain" description="Fork-head" evidence="11">
    <location>
        <begin position="119"/>
        <end position="212"/>
    </location>
</feature>
<dbReference type="GO" id="GO:0009653">
    <property type="term" value="P:anatomical structure morphogenesis"/>
    <property type="evidence" value="ECO:0007669"/>
    <property type="project" value="TreeGrafter"/>
</dbReference>
<evidence type="ECO:0000256" key="3">
    <source>
        <dbReference type="ARBA" id="ARBA00022782"/>
    </source>
</evidence>
<sequence length="327" mass="35441">MKTLPVSAGAQKRTGLPRSWAQLAKPRSPPEAQQSAPKLEPLQSSGGSPRPCPAGTPDSPKAKRGGQGEAGAPGLQRRTLESLSKRCAPHLASSGEGRSGEAATEEEEEEEKAASSAPKPPYSYVVLIAMAIEASPGRRLPLRAIYQYIAGRFPYYRLGQRGWQNSVRHNLSLHECFVKVPRVGAPRKGSDWTLDPAFRGMFEPGKYRRRRRGRRPQQQPRAAPPPSPPRVEAPEPLVQRSCAPAGCLWAPAAVGQPPSHPIGHRPPGIVPLGGYEPCPLFWLPGGVAPPQPLLLHPSCAPGPALSDLPFFPYWSWQESSYSLLELK</sequence>
<evidence type="ECO:0000256" key="5">
    <source>
        <dbReference type="ARBA" id="ARBA00023125"/>
    </source>
</evidence>
<keyword evidence="13" id="KW-1185">Reference proteome</keyword>
<dbReference type="PROSITE" id="PS00657">
    <property type="entry name" value="FORK_HEAD_1"/>
    <property type="match status" value="1"/>
</dbReference>
<evidence type="ECO:0000256" key="6">
    <source>
        <dbReference type="ARBA" id="ARBA00023242"/>
    </source>
</evidence>
<keyword evidence="2" id="KW-1017">Isopeptide bond</keyword>
<dbReference type="InterPro" id="IPR050211">
    <property type="entry name" value="FOX_domain-containing"/>
</dbReference>
<feature type="compositionally biased region" description="Polar residues" evidence="10">
    <location>
        <begin position="31"/>
        <end position="47"/>
    </location>
</feature>
<comment type="caution">
    <text evidence="12">The sequence shown here is derived from an EMBL/GenBank/DDBJ whole genome shotgun (WGS) entry which is preliminary data.</text>
</comment>
<dbReference type="GO" id="GO:0000978">
    <property type="term" value="F:RNA polymerase II cis-regulatory region sequence-specific DNA binding"/>
    <property type="evidence" value="ECO:0007669"/>
    <property type="project" value="TreeGrafter"/>
</dbReference>
<dbReference type="PROSITE" id="PS00658">
    <property type="entry name" value="FORK_HEAD_2"/>
    <property type="match status" value="1"/>
</dbReference>
<feature type="DNA-binding region" description="Fork-head" evidence="9">
    <location>
        <begin position="119"/>
        <end position="212"/>
    </location>
</feature>
<feature type="region of interest" description="Disordered" evidence="10">
    <location>
        <begin position="203"/>
        <end position="234"/>
    </location>
</feature>
<feature type="compositionally biased region" description="Pro residues" evidence="10">
    <location>
        <begin position="222"/>
        <end position="231"/>
    </location>
</feature>
<dbReference type="SMART" id="SM00339">
    <property type="entry name" value="FH"/>
    <property type="match status" value="1"/>
</dbReference>
<dbReference type="AlphaFoldDB" id="A0AAW1AQA2"/>
<dbReference type="InterPro" id="IPR018122">
    <property type="entry name" value="TF_fork_head_CS_1"/>
</dbReference>
<dbReference type="InterPro" id="IPR036388">
    <property type="entry name" value="WH-like_DNA-bd_sf"/>
</dbReference>
<dbReference type="PRINTS" id="PR00053">
    <property type="entry name" value="FORKHEAD"/>
</dbReference>
<dbReference type="Gene3D" id="1.10.10.10">
    <property type="entry name" value="Winged helix-like DNA-binding domain superfamily/Winged helix DNA-binding domain"/>
    <property type="match status" value="1"/>
</dbReference>
<dbReference type="PROSITE" id="PS50039">
    <property type="entry name" value="FORK_HEAD_3"/>
    <property type="match status" value="1"/>
</dbReference>
<dbReference type="PANTHER" id="PTHR11829:SF411">
    <property type="entry name" value="FORKHEAD BOX PROTEIN L2"/>
    <property type="match status" value="1"/>
</dbReference>
<dbReference type="InterPro" id="IPR036390">
    <property type="entry name" value="WH_DNA-bd_sf"/>
</dbReference>
<keyword evidence="3" id="KW-0221">Differentiation</keyword>
<dbReference type="GO" id="GO:0005634">
    <property type="term" value="C:nucleus"/>
    <property type="evidence" value="ECO:0007669"/>
    <property type="project" value="UniProtKB-SubCell"/>
</dbReference>
<organism evidence="12 13">
    <name type="scientific">Crotalus adamanteus</name>
    <name type="common">Eastern diamondback rattlesnake</name>
    <dbReference type="NCBI Taxonomy" id="8729"/>
    <lineage>
        <taxon>Eukaryota</taxon>
        <taxon>Metazoa</taxon>
        <taxon>Chordata</taxon>
        <taxon>Craniata</taxon>
        <taxon>Vertebrata</taxon>
        <taxon>Euteleostomi</taxon>
        <taxon>Lepidosauria</taxon>
        <taxon>Squamata</taxon>
        <taxon>Bifurcata</taxon>
        <taxon>Unidentata</taxon>
        <taxon>Episquamata</taxon>
        <taxon>Toxicofera</taxon>
        <taxon>Serpentes</taxon>
        <taxon>Colubroidea</taxon>
        <taxon>Viperidae</taxon>
        <taxon>Crotalinae</taxon>
        <taxon>Crotalus</taxon>
    </lineage>
</organism>
<dbReference type="Proteomes" id="UP001474421">
    <property type="component" value="Unassembled WGS sequence"/>
</dbReference>
<dbReference type="EMBL" id="JAOTOJ010000017">
    <property type="protein sequence ID" value="KAK9392008.1"/>
    <property type="molecule type" value="Genomic_DNA"/>
</dbReference>
<evidence type="ECO:0000313" key="12">
    <source>
        <dbReference type="EMBL" id="KAK9392008.1"/>
    </source>
</evidence>
<dbReference type="GO" id="GO:0030154">
    <property type="term" value="P:cell differentiation"/>
    <property type="evidence" value="ECO:0007669"/>
    <property type="project" value="UniProtKB-KW"/>
</dbReference>
<dbReference type="SUPFAM" id="SSF46785">
    <property type="entry name" value="Winged helix' DNA-binding domain"/>
    <property type="match status" value="1"/>
</dbReference>
<comment type="subcellular location">
    <subcellularLocation>
        <location evidence="1 9">Nucleus</location>
    </subcellularLocation>
</comment>
<keyword evidence="5 9" id="KW-0238">DNA-binding</keyword>
<evidence type="ECO:0000256" key="4">
    <source>
        <dbReference type="ARBA" id="ARBA00022843"/>
    </source>
</evidence>
<dbReference type="GO" id="GO:0000981">
    <property type="term" value="F:DNA-binding transcription factor activity, RNA polymerase II-specific"/>
    <property type="evidence" value="ECO:0007669"/>
    <property type="project" value="TreeGrafter"/>
</dbReference>
<evidence type="ECO:0000256" key="9">
    <source>
        <dbReference type="PROSITE-ProRule" id="PRU00089"/>
    </source>
</evidence>
<dbReference type="Pfam" id="PF00250">
    <property type="entry name" value="Forkhead"/>
    <property type="match status" value="1"/>
</dbReference>
<feature type="region of interest" description="Disordered" evidence="10">
    <location>
        <begin position="1"/>
        <end position="118"/>
    </location>
</feature>
<keyword evidence="4" id="KW-0832">Ubl conjugation</keyword>
<proteinExistence type="predicted"/>
<name>A0AAW1AQA2_CROAD</name>